<sequence>MMRFVTAFVLMALTAAAVVLNPPENLALGRGVLKQVPAAFGPWSGTELSFEDAVVEELQADDILIRRYENGSQPVWLCIVYHQNRRYGAHDPLLCYESQGFVIEREGHARIADGSPEGLEVNTFQTERQKLKRVVWYWWTTNGLSTSDVGAFRRRMAFTGALDNRSWGAFVRVESVAPDGDLDAARARVEDFATRVAREMPGVFARAVAAPAATGGAAPAADSSASADSASAAAGSPAAR</sequence>
<evidence type="ECO:0000259" key="3">
    <source>
        <dbReference type="Pfam" id="PF11984"/>
    </source>
</evidence>
<dbReference type="Proteomes" id="UP000696931">
    <property type="component" value="Unassembled WGS sequence"/>
</dbReference>
<dbReference type="EMBL" id="JACRIW010000112">
    <property type="protein sequence ID" value="MBI5170914.1"/>
    <property type="molecule type" value="Genomic_DNA"/>
</dbReference>
<name>A0A933SEG7_UNCEI</name>
<dbReference type="InterPro" id="IPR014263">
    <property type="entry name" value="Methanolan_biosynth_EpsI"/>
</dbReference>
<dbReference type="NCBIfam" id="TIGR02914">
    <property type="entry name" value="EpsI_fam"/>
    <property type="match status" value="1"/>
</dbReference>
<organism evidence="4 5">
    <name type="scientific">Eiseniibacteriota bacterium</name>
    <dbReference type="NCBI Taxonomy" id="2212470"/>
    <lineage>
        <taxon>Bacteria</taxon>
        <taxon>Candidatus Eiseniibacteriota</taxon>
    </lineage>
</organism>
<gene>
    <name evidence="4" type="primary">epsI</name>
    <name evidence="4" type="ORF">HZA61_15600</name>
</gene>
<comment type="caution">
    <text evidence="4">The sequence shown here is derived from an EMBL/GenBank/DDBJ whole genome shotgun (WGS) entry which is preliminary data.</text>
</comment>
<evidence type="ECO:0000256" key="1">
    <source>
        <dbReference type="SAM" id="MobiDB-lite"/>
    </source>
</evidence>
<dbReference type="Pfam" id="PF11984">
    <property type="entry name" value="DUF3485"/>
    <property type="match status" value="1"/>
</dbReference>
<reference evidence="4" key="1">
    <citation type="submission" date="2020-07" db="EMBL/GenBank/DDBJ databases">
        <title>Huge and variable diversity of episymbiotic CPR bacteria and DPANN archaea in groundwater ecosystems.</title>
        <authorList>
            <person name="He C.Y."/>
            <person name="Keren R."/>
            <person name="Whittaker M."/>
            <person name="Farag I.F."/>
            <person name="Doudna J."/>
            <person name="Cate J.H.D."/>
            <person name="Banfield J.F."/>
        </authorList>
    </citation>
    <scope>NUCLEOTIDE SEQUENCE</scope>
    <source>
        <strain evidence="4">NC_groundwater_1813_Pr3_B-0.1um_71_17</strain>
    </source>
</reference>
<feature type="region of interest" description="Disordered" evidence="1">
    <location>
        <begin position="215"/>
        <end position="240"/>
    </location>
</feature>
<dbReference type="AlphaFoldDB" id="A0A933SEG7"/>
<feature type="chain" id="PRO_5037160259" evidence="2">
    <location>
        <begin position="18"/>
        <end position="240"/>
    </location>
</feature>
<protein>
    <submittedName>
        <fullName evidence="4">EpsI family protein</fullName>
    </submittedName>
</protein>
<evidence type="ECO:0000313" key="5">
    <source>
        <dbReference type="Proteomes" id="UP000696931"/>
    </source>
</evidence>
<accession>A0A933SEG7</accession>
<evidence type="ECO:0000256" key="2">
    <source>
        <dbReference type="SAM" id="SignalP"/>
    </source>
</evidence>
<evidence type="ECO:0000313" key="4">
    <source>
        <dbReference type="EMBL" id="MBI5170914.1"/>
    </source>
</evidence>
<feature type="signal peptide" evidence="2">
    <location>
        <begin position="1"/>
        <end position="17"/>
    </location>
</feature>
<proteinExistence type="predicted"/>
<feature type="domain" description="Methanolan biosynthesis EpsI" evidence="3">
    <location>
        <begin position="5"/>
        <end position="200"/>
    </location>
</feature>
<keyword evidence="2" id="KW-0732">Signal</keyword>